<comment type="caution">
    <text evidence="2">The sequence shown here is derived from an EMBL/GenBank/DDBJ whole genome shotgun (WGS) entry which is preliminary data.</text>
</comment>
<dbReference type="OrthoDB" id="2687587at2759"/>
<reference evidence="2" key="1">
    <citation type="journal article" date="2020" name="New Phytol.">
        <title>Comparative genomics reveals dynamic genome evolution in host specialist ectomycorrhizal fungi.</title>
        <authorList>
            <person name="Lofgren L.A."/>
            <person name="Nguyen N.H."/>
            <person name="Vilgalys R."/>
            <person name="Ruytinx J."/>
            <person name="Liao H.L."/>
            <person name="Branco S."/>
            <person name="Kuo A."/>
            <person name="LaButti K."/>
            <person name="Lipzen A."/>
            <person name="Andreopoulos W."/>
            <person name="Pangilinan J."/>
            <person name="Riley R."/>
            <person name="Hundley H."/>
            <person name="Na H."/>
            <person name="Barry K."/>
            <person name="Grigoriev I.V."/>
            <person name="Stajich J.E."/>
            <person name="Kennedy P.G."/>
        </authorList>
    </citation>
    <scope>NUCLEOTIDE SEQUENCE</scope>
    <source>
        <strain evidence="2">FC423</strain>
    </source>
</reference>
<protein>
    <submittedName>
        <fullName evidence="2">Uncharacterized protein</fullName>
    </submittedName>
</protein>
<evidence type="ECO:0000313" key="2">
    <source>
        <dbReference type="EMBL" id="KAG2115164.1"/>
    </source>
</evidence>
<keyword evidence="3" id="KW-1185">Reference proteome</keyword>
<sequence length="305" mass="33085">MLNTVRVCIETAPTSKPELLEEQESWLRDWNVAMSDMTAVYERARAASLHVSLNDMDAVTLAEGKIAARTLTRAVKSWKEKAEESAVTMRPAHADKGKGKEVIAAEEKAVEKVAGSGPTDMGQPHLGGWMTVSSVTHPAERCERCAVSGAKCVVVHAGGRCEGCIKAQKGCSFVAAKNKGRVPAAPKCKAPPSVQTTAPDTAAPAKEIIVQRPKRALAPDAAPAAKCPRLEADLELEEARAEAARLRAQNAELRAQNDKYCTALTDIRQHSCTQESELMHMSNQLYAFARDWGTWEKKLGEILEE</sequence>
<dbReference type="GeneID" id="64705923"/>
<evidence type="ECO:0000256" key="1">
    <source>
        <dbReference type="SAM" id="Coils"/>
    </source>
</evidence>
<accession>A0A9P7FEZ1</accession>
<gene>
    <name evidence="2" type="ORF">F5147DRAFT_820265</name>
</gene>
<evidence type="ECO:0000313" key="3">
    <source>
        <dbReference type="Proteomes" id="UP000823399"/>
    </source>
</evidence>
<dbReference type="RefSeq" id="XP_041296881.1">
    <property type="nucleotide sequence ID" value="XM_041443664.1"/>
</dbReference>
<proteinExistence type="predicted"/>
<name>A0A9P7FEZ1_9AGAM</name>
<keyword evidence="1" id="KW-0175">Coiled coil</keyword>
<dbReference type="Proteomes" id="UP000823399">
    <property type="component" value="Unassembled WGS sequence"/>
</dbReference>
<feature type="coiled-coil region" evidence="1">
    <location>
        <begin position="227"/>
        <end position="263"/>
    </location>
</feature>
<dbReference type="AlphaFoldDB" id="A0A9P7FEZ1"/>
<dbReference type="EMBL" id="JABBWM010000008">
    <property type="protein sequence ID" value="KAG2115164.1"/>
    <property type="molecule type" value="Genomic_DNA"/>
</dbReference>
<organism evidence="2 3">
    <name type="scientific">Suillus discolor</name>
    <dbReference type="NCBI Taxonomy" id="1912936"/>
    <lineage>
        <taxon>Eukaryota</taxon>
        <taxon>Fungi</taxon>
        <taxon>Dikarya</taxon>
        <taxon>Basidiomycota</taxon>
        <taxon>Agaricomycotina</taxon>
        <taxon>Agaricomycetes</taxon>
        <taxon>Agaricomycetidae</taxon>
        <taxon>Boletales</taxon>
        <taxon>Suillineae</taxon>
        <taxon>Suillaceae</taxon>
        <taxon>Suillus</taxon>
    </lineage>
</organism>